<evidence type="ECO:0000313" key="3">
    <source>
        <dbReference type="EMBL" id="POP51717.1"/>
    </source>
</evidence>
<dbReference type="InterPro" id="IPR011234">
    <property type="entry name" value="Fumarylacetoacetase-like_C"/>
</dbReference>
<dbReference type="InterPro" id="IPR050772">
    <property type="entry name" value="Hydratase-Decarb/MhpD_sf"/>
</dbReference>
<dbReference type="PANTHER" id="PTHR30143">
    <property type="entry name" value="ACID HYDRATASE"/>
    <property type="match status" value="1"/>
</dbReference>
<dbReference type="RefSeq" id="WP_103685343.1">
    <property type="nucleotide sequence ID" value="NZ_PQGG01000035.1"/>
</dbReference>
<dbReference type="Gene3D" id="3.90.850.10">
    <property type="entry name" value="Fumarylacetoacetase-like, C-terminal domain"/>
    <property type="match status" value="1"/>
</dbReference>
<comment type="caution">
    <text evidence="3">The sequence shown here is derived from an EMBL/GenBank/DDBJ whole genome shotgun (WGS) entry which is preliminary data.</text>
</comment>
<dbReference type="OrthoDB" id="9792137at2"/>
<dbReference type="EMBL" id="PQGG01000035">
    <property type="protein sequence ID" value="POP51717.1"/>
    <property type="molecule type" value="Genomic_DNA"/>
</dbReference>
<proteinExistence type="predicted"/>
<feature type="domain" description="Fumarylacetoacetase-like C-terminal" evidence="2">
    <location>
        <begin position="100"/>
        <end position="255"/>
    </location>
</feature>
<dbReference type="Proteomes" id="UP000237222">
    <property type="component" value="Unassembled WGS sequence"/>
</dbReference>
<reference evidence="3 4" key="1">
    <citation type="submission" date="2018-01" db="EMBL/GenBank/DDBJ databases">
        <authorList>
            <person name="Yu X.-D."/>
        </authorList>
    </citation>
    <scope>NUCLEOTIDE SEQUENCE [LARGE SCALE GENOMIC DNA]</scope>
    <source>
        <strain evidence="3 4">ZX-21</strain>
    </source>
</reference>
<name>A0A2S4HCM7_9GAMM</name>
<dbReference type="InterPro" id="IPR036663">
    <property type="entry name" value="Fumarylacetoacetase_C_sf"/>
</dbReference>
<organism evidence="3 4">
    <name type="scientific">Zhongshania marina</name>
    <dbReference type="NCBI Taxonomy" id="2304603"/>
    <lineage>
        <taxon>Bacteria</taxon>
        <taxon>Pseudomonadati</taxon>
        <taxon>Pseudomonadota</taxon>
        <taxon>Gammaproteobacteria</taxon>
        <taxon>Cellvibrionales</taxon>
        <taxon>Spongiibacteraceae</taxon>
        <taxon>Zhongshania</taxon>
    </lineage>
</organism>
<evidence type="ECO:0000259" key="2">
    <source>
        <dbReference type="Pfam" id="PF01557"/>
    </source>
</evidence>
<protein>
    <submittedName>
        <fullName evidence="3">2-oxopent-4-enoate hydratase</fullName>
    </submittedName>
</protein>
<dbReference type="GO" id="GO:0008684">
    <property type="term" value="F:2-oxopent-4-enoate hydratase activity"/>
    <property type="evidence" value="ECO:0007669"/>
    <property type="project" value="TreeGrafter"/>
</dbReference>
<evidence type="ECO:0000256" key="1">
    <source>
        <dbReference type="ARBA" id="ARBA00023239"/>
    </source>
</evidence>
<sequence>MNQQQLQDISTELYRSLREAKAVSPLTTRYPDISIDDAYRVSLNMLAMREADGEKLIGKKIGVTSNAVQSMLNVRQPDFGFLTDKMICDGELSLSNMIAPRAEGEIAFLLKSDLKGPGVTEADVLAATEAVMPCFEIVDSRIADWKIKIQDTVADNASCGYFAVNSAAAIDPKQVDLINCEMQVWKNGEKLSFGTGAEALGNPLTCVAWLANTLGEYGISLSKGDIILSGSLVPLEYVKPGDKMSLDISGIGSLALDFI</sequence>
<dbReference type="AlphaFoldDB" id="A0A2S4HCM7"/>
<accession>A0A2S4HCM7</accession>
<evidence type="ECO:0000313" key="4">
    <source>
        <dbReference type="Proteomes" id="UP000237222"/>
    </source>
</evidence>
<keyword evidence="1" id="KW-0456">Lyase</keyword>
<gene>
    <name evidence="3" type="ORF">C0068_15270</name>
</gene>
<dbReference type="SUPFAM" id="SSF56529">
    <property type="entry name" value="FAH"/>
    <property type="match status" value="1"/>
</dbReference>
<dbReference type="PANTHER" id="PTHR30143:SF0">
    <property type="entry name" value="2-KETO-4-PENTENOATE HYDRATASE"/>
    <property type="match status" value="1"/>
</dbReference>
<dbReference type="GO" id="GO:0005737">
    <property type="term" value="C:cytoplasm"/>
    <property type="evidence" value="ECO:0007669"/>
    <property type="project" value="TreeGrafter"/>
</dbReference>
<dbReference type="Pfam" id="PF01557">
    <property type="entry name" value="FAA_hydrolase"/>
    <property type="match status" value="1"/>
</dbReference>